<dbReference type="Pfam" id="PF04357">
    <property type="entry name" value="TamB"/>
    <property type="match status" value="1"/>
</dbReference>
<keyword evidence="3" id="KW-1133">Transmembrane helix</keyword>
<evidence type="ECO:0000256" key="1">
    <source>
        <dbReference type="ARBA" id="ARBA00004167"/>
    </source>
</evidence>
<evidence type="ECO:0000256" key="5">
    <source>
        <dbReference type="SAM" id="SignalP"/>
    </source>
</evidence>
<dbReference type="EMBL" id="JADMKU010000025">
    <property type="protein sequence ID" value="MBR9653219.1"/>
    <property type="molecule type" value="Genomic_DNA"/>
</dbReference>
<evidence type="ECO:0000256" key="4">
    <source>
        <dbReference type="ARBA" id="ARBA00023136"/>
    </source>
</evidence>
<dbReference type="InterPro" id="IPR007452">
    <property type="entry name" value="TamB_C"/>
</dbReference>
<evidence type="ECO:0000259" key="6">
    <source>
        <dbReference type="Pfam" id="PF04357"/>
    </source>
</evidence>
<feature type="domain" description="Translocation and assembly module TamB C-terminal" evidence="6">
    <location>
        <begin position="739"/>
        <end position="1085"/>
    </location>
</feature>
<evidence type="ECO:0000256" key="2">
    <source>
        <dbReference type="ARBA" id="ARBA00022692"/>
    </source>
</evidence>
<proteinExistence type="predicted"/>
<keyword evidence="5" id="KW-0732">Signal</keyword>
<gene>
    <name evidence="7" type="ORF">IT775_19040</name>
</gene>
<protein>
    <submittedName>
        <fullName evidence="7">Translocation/assembly module TamB domain-containing protein</fullName>
    </submittedName>
</protein>
<accession>A0ABS5HWF5</accession>
<keyword evidence="8" id="KW-1185">Reference proteome</keyword>
<feature type="signal peptide" evidence="5">
    <location>
        <begin position="1"/>
        <end position="18"/>
    </location>
</feature>
<organism evidence="7 8">
    <name type="scientific">Thalassovita aquimarina</name>
    <dbReference type="NCBI Taxonomy" id="2785917"/>
    <lineage>
        <taxon>Bacteria</taxon>
        <taxon>Pseudomonadati</taxon>
        <taxon>Pseudomonadota</taxon>
        <taxon>Alphaproteobacteria</taxon>
        <taxon>Rhodobacterales</taxon>
        <taxon>Roseobacteraceae</taxon>
        <taxon>Thalassovita</taxon>
    </lineage>
</organism>
<comment type="subcellular location">
    <subcellularLocation>
        <location evidence="1">Membrane</location>
        <topology evidence="1">Single-pass membrane protein</topology>
    </subcellularLocation>
</comment>
<name>A0ABS5HWF5_9RHOB</name>
<evidence type="ECO:0000313" key="7">
    <source>
        <dbReference type="EMBL" id="MBR9653219.1"/>
    </source>
</evidence>
<evidence type="ECO:0000256" key="3">
    <source>
        <dbReference type="ARBA" id="ARBA00022989"/>
    </source>
</evidence>
<sequence length="1085" mass="112493">MRKFILPLLLIAPLSAPAQENTGQDDRGYLEALLEDSLSSPGAQVDITGFEGALSSTATIERLSIADADGIWLQLDNLSLDWNRSALLRGNLQVNELSAGEITFDRLPLPEETGLPAAEAPGFALPDLPISVDLGKLSVGKATLGAALLGQELTLSLNGSAKLVSGAGSANLSVRRLDVAEGALEFSASFSNETNILSLDLDLHEPAGGIVASQLSLPGGPAVDLTVKGEGPVEDFAADLTLATDGQQRLQGNLTMTATSRDDRPDAVTDLVFGAEIGGDLAPLFAPDYRAFFGPDIRLRAEGKRLAEGDLHVDQLTLSADALSLQGKARLSAEGWPELLQLDGQIRPRQGDTVLLPLSGPATRLRAAEVSLNYDAAQGDGWRLNALLDGLERPDMRLGAARVTGTGRLQRGDGSSLGQVAGQIDLSASGIGFTDAALQTAIGTDLRGKLGFDWSENAPLNLTGMELTGGDYRTGGDLTISGISDRLNIVLAPDLTVSAQDLARFSVLAGRRLGGAASVAINGEMHPLSGRFELTIDGETRDLALSQPQVDPLLQGRGTLHLNACRDANGSSVEDLSIATDHVEITGDARLRTGAGSAELAARITDLARVVEGIGGAAKAELRADLSGGQWQVDARADGPGGAQVAAVGSVAEDATTMNMALTGTAPLALANRILRPRQLAGLARIDLRLDGAPSLAALSGEISTSGARLALPTQRLALEDISGAIRLNGGSAVIDMSAGVSSGGQITLRGPVSLSPGYAADLSADLTAIHLTDPTLYDTTLDGRIGMTGPLSGGARISGTVTLGETEFRVPSTSGPSYADLPGLKHRNEPAEVRRVRSWAGLIETSGNGGSGPAYGLDLTIRAPARIFVRGRGLDAELGGGLQLLGSTDNVVPQGRFDLIRGRLDILGKRLTLTEGLIRLQGAFDPYIRFAADTVADGTSVTIAIDGSASNPGLKFSSSPDLPEDEILALVLFGRGMSSISPLQALRLGAAIRTLSGGGGGGLTGDLRRGLALDDLDLSTSEEGVTEARVGKYISDNIYSEVIVDTTGNSQINLNLQISPSLTARGRLGSDGETGIGVFFERDY</sequence>
<dbReference type="PANTHER" id="PTHR36985:SF1">
    <property type="entry name" value="TRANSLOCATION AND ASSEMBLY MODULE SUBUNIT TAMB"/>
    <property type="match status" value="1"/>
</dbReference>
<comment type="caution">
    <text evidence="7">The sequence shown here is derived from an EMBL/GenBank/DDBJ whole genome shotgun (WGS) entry which is preliminary data.</text>
</comment>
<dbReference type="PANTHER" id="PTHR36985">
    <property type="entry name" value="TRANSLOCATION AND ASSEMBLY MODULE SUBUNIT TAMB"/>
    <property type="match status" value="1"/>
</dbReference>
<dbReference type="RefSeq" id="WP_212702843.1">
    <property type="nucleotide sequence ID" value="NZ_JADMKU010000025.1"/>
</dbReference>
<feature type="chain" id="PRO_5047448154" evidence="5">
    <location>
        <begin position="19"/>
        <end position="1085"/>
    </location>
</feature>
<evidence type="ECO:0000313" key="8">
    <source>
        <dbReference type="Proteomes" id="UP001195941"/>
    </source>
</evidence>
<keyword evidence="4" id="KW-0472">Membrane</keyword>
<dbReference type="Proteomes" id="UP001195941">
    <property type="component" value="Unassembled WGS sequence"/>
</dbReference>
<keyword evidence="2" id="KW-0812">Transmembrane</keyword>
<reference evidence="7 8" key="1">
    <citation type="journal article" date="2021" name="Arch. Microbiol.">
        <title>Thalassobius aquimarinus sp. nov., isolated from the Sea of Japan seashore.</title>
        <authorList>
            <person name="Kurilenko V.V."/>
            <person name="Romanenko L.A."/>
            <person name="Chernysheva N.Y."/>
            <person name="Velansky P.V."/>
            <person name="Tekutyeva L.A."/>
            <person name="Isaeva M.P."/>
            <person name="Mikhailov V.V."/>
        </authorList>
    </citation>
    <scope>NUCLEOTIDE SEQUENCE [LARGE SCALE GENOMIC DNA]</scope>
    <source>
        <strain evidence="7 8">KMM 8518</strain>
    </source>
</reference>